<feature type="binding site" evidence="8">
    <location>
        <position position="283"/>
    </location>
    <ligand>
        <name>NAD(+)</name>
        <dbReference type="ChEBI" id="CHEBI:57540"/>
    </ligand>
</feature>
<name>A0A1R3VQK6_9GAMM</name>
<evidence type="ECO:0000256" key="6">
    <source>
        <dbReference type="ARBA" id="ARBA00023027"/>
    </source>
</evidence>
<evidence type="ECO:0000256" key="3">
    <source>
        <dbReference type="ARBA" id="ARBA00022777"/>
    </source>
</evidence>
<proteinExistence type="inferred from homology"/>
<dbReference type="Gene3D" id="3.40.50.10330">
    <property type="entry name" value="Probable inorganic polyphosphate/atp-NAD kinase, domain 1"/>
    <property type="match status" value="1"/>
</dbReference>
<dbReference type="GO" id="GO:0003951">
    <property type="term" value="F:NAD+ kinase activity"/>
    <property type="evidence" value="ECO:0007669"/>
    <property type="project" value="UniProtKB-UniRule"/>
</dbReference>
<dbReference type="PANTHER" id="PTHR20275">
    <property type="entry name" value="NAD KINASE"/>
    <property type="match status" value="1"/>
</dbReference>
<comment type="similarity">
    <text evidence="8">Belongs to the NAD kinase family.</text>
</comment>
<comment type="function">
    <text evidence="8">Involved in the regulation of the intracellular balance of NAD and NADP, and is a key enzyme in the biosynthesis of NADP. Catalyzes specifically the phosphorylation on 2'-hydroxyl of the adenosine moiety of NAD to yield NADP.</text>
</comment>
<sequence length="330" mass="35643">MMGSAKACYSLPFGCQESPHTPFAFRTALNHNRPMQPKFNQIGVIAKTAEPRLREILSGLLAHLQQQGCQLLLDESVQPALDKALVTEVVTRKEIAKSADLAIVVGGDGTFLSAARSMVDAGVPLLGVNAGRLGFLVDVSPDTMLEQLDAILAGAYVVDERSLLQAEVYREGEQLAAGDALNDVVLHIRDVVRMLEFDTWVDGLFINTQRADGLVVATPTGSTAYALSCSGPILAPCLDAMVLVPICPHGLNNRPLVVPGNSRIELAVNEHSRSRAQIALDGQNNLDLEPQDRVVITQKQGKLRLIHPQGYDYLQILRAKLGWGEQPAAC</sequence>
<dbReference type="SUPFAM" id="SSF111331">
    <property type="entry name" value="NAD kinase/diacylglycerol kinase-like"/>
    <property type="match status" value="1"/>
</dbReference>
<evidence type="ECO:0000256" key="8">
    <source>
        <dbReference type="HAMAP-Rule" id="MF_00361"/>
    </source>
</evidence>
<dbReference type="AlphaFoldDB" id="A0A1R3VQK6"/>
<evidence type="ECO:0000313" key="10">
    <source>
        <dbReference type="Proteomes" id="UP000223759"/>
    </source>
</evidence>
<dbReference type="Gene3D" id="2.60.200.30">
    <property type="entry name" value="Probable inorganic polyphosphate/atp-NAD kinase, domain 2"/>
    <property type="match status" value="1"/>
</dbReference>
<comment type="cofactor">
    <cofactor evidence="8">
        <name>a divalent metal cation</name>
        <dbReference type="ChEBI" id="CHEBI:60240"/>
    </cofactor>
</comment>
<dbReference type="GO" id="GO:0051287">
    <property type="term" value="F:NAD binding"/>
    <property type="evidence" value="ECO:0007669"/>
    <property type="project" value="UniProtKB-ARBA"/>
</dbReference>
<feature type="binding site" evidence="8">
    <location>
        <position position="212"/>
    </location>
    <ligand>
        <name>NAD(+)</name>
        <dbReference type="ChEBI" id="CHEBI:57540"/>
    </ligand>
</feature>
<feature type="binding site" evidence="8">
    <location>
        <position position="210"/>
    </location>
    <ligand>
        <name>NAD(+)</name>
        <dbReference type="ChEBI" id="CHEBI:57540"/>
    </ligand>
</feature>
<dbReference type="Pfam" id="PF20143">
    <property type="entry name" value="NAD_kinase_C"/>
    <property type="match status" value="1"/>
</dbReference>
<dbReference type="GO" id="GO:0019674">
    <property type="term" value="P:NAD+ metabolic process"/>
    <property type="evidence" value="ECO:0007669"/>
    <property type="project" value="InterPro"/>
</dbReference>
<organism evidence="9 10">
    <name type="scientific">Ectothiorhodosinus mongolicus</name>
    <dbReference type="NCBI Taxonomy" id="233100"/>
    <lineage>
        <taxon>Bacteria</taxon>
        <taxon>Pseudomonadati</taxon>
        <taxon>Pseudomonadota</taxon>
        <taxon>Gammaproteobacteria</taxon>
        <taxon>Chromatiales</taxon>
        <taxon>Ectothiorhodospiraceae</taxon>
        <taxon>Ectothiorhodosinus</taxon>
    </lineage>
</organism>
<feature type="binding site" evidence="8">
    <location>
        <position position="193"/>
    </location>
    <ligand>
        <name>NAD(+)</name>
        <dbReference type="ChEBI" id="CHEBI:57540"/>
    </ligand>
</feature>
<evidence type="ECO:0000313" key="9">
    <source>
        <dbReference type="EMBL" id="SIT66283.1"/>
    </source>
</evidence>
<dbReference type="GO" id="GO:0005524">
    <property type="term" value="F:ATP binding"/>
    <property type="evidence" value="ECO:0007669"/>
    <property type="project" value="UniProtKB-KW"/>
</dbReference>
<dbReference type="GO" id="GO:0046872">
    <property type="term" value="F:metal ion binding"/>
    <property type="evidence" value="ECO:0007669"/>
    <property type="project" value="UniProtKB-UniRule"/>
</dbReference>
<feature type="binding site" evidence="8">
    <location>
        <begin position="182"/>
        <end position="183"/>
    </location>
    <ligand>
        <name>NAD(+)</name>
        <dbReference type="ChEBI" id="CHEBI:57540"/>
    </ligand>
</feature>
<keyword evidence="6 8" id="KW-0520">NAD</keyword>
<dbReference type="InterPro" id="IPR017437">
    <property type="entry name" value="ATP-NAD_kinase_PpnK-typ_C"/>
</dbReference>
<dbReference type="FunFam" id="2.60.200.30:FF:000009">
    <property type="entry name" value="Poly(P)/ATP NAD kinase"/>
    <property type="match status" value="1"/>
</dbReference>
<dbReference type="STRING" id="233100.SAMN05216526_0541"/>
<dbReference type="GO" id="GO:0005737">
    <property type="term" value="C:cytoplasm"/>
    <property type="evidence" value="ECO:0007669"/>
    <property type="project" value="UniProtKB-SubCell"/>
</dbReference>
<dbReference type="Proteomes" id="UP000223759">
    <property type="component" value="Unassembled WGS sequence"/>
</dbReference>
<keyword evidence="8" id="KW-0963">Cytoplasm</keyword>
<comment type="catalytic activity">
    <reaction evidence="7 8">
        <text>NAD(+) + ATP = ADP + NADP(+) + H(+)</text>
        <dbReference type="Rhea" id="RHEA:18629"/>
        <dbReference type="ChEBI" id="CHEBI:15378"/>
        <dbReference type="ChEBI" id="CHEBI:30616"/>
        <dbReference type="ChEBI" id="CHEBI:57540"/>
        <dbReference type="ChEBI" id="CHEBI:58349"/>
        <dbReference type="ChEBI" id="CHEBI:456216"/>
        <dbReference type="EC" id="2.7.1.23"/>
    </reaction>
</comment>
<comment type="subcellular location">
    <subcellularLocation>
        <location evidence="8">Cytoplasm</location>
    </subcellularLocation>
</comment>
<reference evidence="9 10" key="1">
    <citation type="submission" date="2017-01" db="EMBL/GenBank/DDBJ databases">
        <authorList>
            <person name="Mah S.A."/>
            <person name="Swanson W.J."/>
            <person name="Moy G.W."/>
            <person name="Vacquier V.D."/>
        </authorList>
    </citation>
    <scope>NUCLEOTIDE SEQUENCE [LARGE SCALE GENOMIC DNA]</scope>
    <source>
        <strain evidence="9 10">M9</strain>
    </source>
</reference>
<dbReference type="GO" id="GO:0006741">
    <property type="term" value="P:NADP+ biosynthetic process"/>
    <property type="evidence" value="ECO:0007669"/>
    <property type="project" value="UniProtKB-UniRule"/>
</dbReference>
<dbReference type="InterPro" id="IPR016064">
    <property type="entry name" value="NAD/diacylglycerol_kinase_sf"/>
</dbReference>
<keyword evidence="1 8" id="KW-0808">Transferase</keyword>
<dbReference type="InterPro" id="IPR017438">
    <property type="entry name" value="ATP-NAD_kinase_N"/>
</dbReference>
<keyword evidence="5 8" id="KW-0521">NADP</keyword>
<dbReference type="NCBIfam" id="NF002306">
    <property type="entry name" value="PRK01231.1"/>
    <property type="match status" value="1"/>
</dbReference>
<feature type="binding site" evidence="8">
    <location>
        <begin position="223"/>
        <end position="228"/>
    </location>
    <ligand>
        <name>NAD(+)</name>
        <dbReference type="ChEBI" id="CHEBI:57540"/>
    </ligand>
</feature>
<keyword evidence="3 8" id="KW-0418">Kinase</keyword>
<feature type="binding site" evidence="8">
    <location>
        <begin position="108"/>
        <end position="109"/>
    </location>
    <ligand>
        <name>NAD(+)</name>
        <dbReference type="ChEBI" id="CHEBI:57540"/>
    </ligand>
</feature>
<evidence type="ECO:0000256" key="4">
    <source>
        <dbReference type="ARBA" id="ARBA00022840"/>
    </source>
</evidence>
<evidence type="ECO:0000256" key="5">
    <source>
        <dbReference type="ARBA" id="ARBA00022857"/>
    </source>
</evidence>
<dbReference type="InterPro" id="IPR002504">
    <property type="entry name" value="NADK"/>
</dbReference>
<dbReference type="EC" id="2.7.1.23" evidence="8"/>
<dbReference type="Pfam" id="PF01513">
    <property type="entry name" value="NAD_kinase"/>
    <property type="match status" value="1"/>
</dbReference>
<evidence type="ECO:0000256" key="7">
    <source>
        <dbReference type="ARBA" id="ARBA00047925"/>
    </source>
</evidence>
<protein>
    <recommendedName>
        <fullName evidence="8">NAD kinase</fullName>
        <ecNumber evidence="8">2.7.1.23</ecNumber>
    </recommendedName>
    <alternativeName>
        <fullName evidence="8">ATP-dependent NAD kinase</fullName>
    </alternativeName>
</protein>
<comment type="caution">
    <text evidence="8">Lacks conserved residue(s) required for the propagation of feature annotation.</text>
</comment>
<keyword evidence="2 8" id="KW-0547">Nucleotide-binding</keyword>
<evidence type="ECO:0000256" key="1">
    <source>
        <dbReference type="ARBA" id="ARBA00022679"/>
    </source>
</evidence>
<keyword evidence="4 8" id="KW-0067">ATP-binding</keyword>
<accession>A0A1R3VQK6</accession>
<evidence type="ECO:0000256" key="2">
    <source>
        <dbReference type="ARBA" id="ARBA00022741"/>
    </source>
</evidence>
<dbReference type="EMBL" id="FTPK01000001">
    <property type="protein sequence ID" value="SIT66283.1"/>
    <property type="molecule type" value="Genomic_DNA"/>
</dbReference>
<dbReference type="PANTHER" id="PTHR20275:SF0">
    <property type="entry name" value="NAD KINASE"/>
    <property type="match status" value="1"/>
</dbReference>
<gene>
    <name evidence="8" type="primary">nadK</name>
    <name evidence="9" type="ORF">SAMN05216526_0541</name>
</gene>
<keyword evidence="10" id="KW-1185">Reference proteome</keyword>
<feature type="active site" description="Proton acceptor" evidence="8">
    <location>
        <position position="108"/>
    </location>
</feature>
<dbReference type="HAMAP" id="MF_00361">
    <property type="entry name" value="NAD_kinase"/>
    <property type="match status" value="1"/>
</dbReference>